<gene>
    <name evidence="6" type="ORF">CXG46_06050</name>
    <name evidence="7" type="ORF">SAMN05192575_10360</name>
</gene>
<reference evidence="6 9" key="2">
    <citation type="submission" date="2017-12" db="EMBL/GenBank/DDBJ databases">
        <title>Pharmacopeia of the Arctic Ocean.</title>
        <authorList>
            <person name="Collins E."/>
            <person name="Ducluzeau A.-L."/>
        </authorList>
    </citation>
    <scope>NUCLEOTIDE SEQUENCE [LARGE SCALE GENOMIC DNA]</scope>
    <source>
        <strain evidence="6 9">DSM 23325</strain>
    </source>
</reference>
<dbReference type="RefSeq" id="WP_091197108.1">
    <property type="nucleotide sequence ID" value="NZ_FOKC01000003.1"/>
</dbReference>
<name>A0A1I0XWM7_9ACTN</name>
<dbReference type="SUPFAM" id="SSF46785">
    <property type="entry name" value="Winged helix' DNA-binding domain"/>
    <property type="match status" value="1"/>
</dbReference>
<dbReference type="GO" id="GO:0003677">
    <property type="term" value="F:DNA binding"/>
    <property type="evidence" value="ECO:0007669"/>
    <property type="project" value="UniProtKB-KW"/>
</dbReference>
<evidence type="ECO:0000259" key="5">
    <source>
        <dbReference type="PROSITE" id="PS50931"/>
    </source>
</evidence>
<proteinExistence type="inferred from homology"/>
<dbReference type="InterPro" id="IPR005119">
    <property type="entry name" value="LysR_subst-bd"/>
</dbReference>
<dbReference type="Pfam" id="PF03466">
    <property type="entry name" value="LysR_substrate"/>
    <property type="match status" value="1"/>
</dbReference>
<dbReference type="Pfam" id="PF00126">
    <property type="entry name" value="HTH_1"/>
    <property type="match status" value="1"/>
</dbReference>
<dbReference type="EMBL" id="FOKC01000003">
    <property type="protein sequence ID" value="SFB05057.1"/>
    <property type="molecule type" value="Genomic_DNA"/>
</dbReference>
<dbReference type="CDD" id="cd08423">
    <property type="entry name" value="PBP2_LTTR_like_6"/>
    <property type="match status" value="1"/>
</dbReference>
<dbReference type="PANTHER" id="PTHR30346:SF29">
    <property type="entry name" value="LYSR SUBSTRATE-BINDING"/>
    <property type="match status" value="1"/>
</dbReference>
<comment type="similarity">
    <text evidence="1">Belongs to the LysR transcriptional regulatory family.</text>
</comment>
<dbReference type="Gene3D" id="3.40.190.10">
    <property type="entry name" value="Periplasmic binding protein-like II"/>
    <property type="match status" value="2"/>
</dbReference>
<protein>
    <submittedName>
        <fullName evidence="7">DNA-binding transcriptional regulator, LysR family</fullName>
    </submittedName>
    <submittedName>
        <fullName evidence="6">LysR family transcriptional regulator</fullName>
    </submittedName>
</protein>
<keyword evidence="2" id="KW-0805">Transcription regulation</keyword>
<dbReference type="InterPro" id="IPR036390">
    <property type="entry name" value="WH_DNA-bd_sf"/>
</dbReference>
<keyword evidence="9" id="KW-1185">Reference proteome</keyword>
<dbReference type="Proteomes" id="UP000199113">
    <property type="component" value="Unassembled WGS sequence"/>
</dbReference>
<evidence type="ECO:0000256" key="2">
    <source>
        <dbReference type="ARBA" id="ARBA00023015"/>
    </source>
</evidence>
<evidence type="ECO:0000313" key="9">
    <source>
        <dbReference type="Proteomes" id="UP000233565"/>
    </source>
</evidence>
<evidence type="ECO:0000313" key="7">
    <source>
        <dbReference type="EMBL" id="SFB05057.1"/>
    </source>
</evidence>
<dbReference type="GO" id="GO:0032993">
    <property type="term" value="C:protein-DNA complex"/>
    <property type="evidence" value="ECO:0007669"/>
    <property type="project" value="TreeGrafter"/>
</dbReference>
<dbReference type="EMBL" id="PJBV01000012">
    <property type="protein sequence ID" value="PKH42817.1"/>
    <property type="molecule type" value="Genomic_DNA"/>
</dbReference>
<dbReference type="SUPFAM" id="SSF53850">
    <property type="entry name" value="Periplasmic binding protein-like II"/>
    <property type="match status" value="1"/>
</dbReference>
<dbReference type="PROSITE" id="PS50931">
    <property type="entry name" value="HTH_LYSR"/>
    <property type="match status" value="1"/>
</dbReference>
<organism evidence="7 8">
    <name type="scientific">Nocardioides alpinus</name>
    <dbReference type="NCBI Taxonomy" id="748909"/>
    <lineage>
        <taxon>Bacteria</taxon>
        <taxon>Bacillati</taxon>
        <taxon>Actinomycetota</taxon>
        <taxon>Actinomycetes</taxon>
        <taxon>Propionibacteriales</taxon>
        <taxon>Nocardioidaceae</taxon>
        <taxon>Nocardioides</taxon>
    </lineage>
</organism>
<evidence type="ECO:0000256" key="4">
    <source>
        <dbReference type="ARBA" id="ARBA00023163"/>
    </source>
</evidence>
<evidence type="ECO:0000256" key="1">
    <source>
        <dbReference type="ARBA" id="ARBA00009437"/>
    </source>
</evidence>
<reference evidence="7" key="1">
    <citation type="submission" date="2016-10" db="EMBL/GenBank/DDBJ databases">
        <authorList>
            <person name="de Groot N.N."/>
        </authorList>
    </citation>
    <scope>NUCLEOTIDE SEQUENCE [LARGE SCALE GENOMIC DNA]</scope>
    <source>
        <strain evidence="7">CGMCC 1.10697</strain>
    </source>
</reference>
<keyword evidence="4" id="KW-0804">Transcription</keyword>
<dbReference type="Gene3D" id="1.10.10.10">
    <property type="entry name" value="Winged helix-like DNA-binding domain superfamily/Winged helix DNA-binding domain"/>
    <property type="match status" value="1"/>
</dbReference>
<sequence>MIDLTRLVFLRAVHRRGSVAAAARELGYTSSAVSQQIGKLQREAGVRLLEPVGRGVVLTDAALVLVDAAVSVEAARDVALGRLEELAGGLTGTLSLACFPSAIRGVAAPALGALAKAAPGLRVRLRELAPELGLDAVTSGYADVAVVHDWVDDRTTLAAGLVAVHLADDPVDLVVPATHRLAGRRTVALAETVDDVWVTDVSDSICTRWILDMLRAATEQPRVDFRAEEYASQVALVSAGLCVAVLPRLGRPALPDTVRVIPLQGSVPTRRFIAVHRAATSRRPAIRRLVEALGEQAARAA</sequence>
<evidence type="ECO:0000313" key="8">
    <source>
        <dbReference type="Proteomes" id="UP000199113"/>
    </source>
</evidence>
<evidence type="ECO:0000256" key="3">
    <source>
        <dbReference type="ARBA" id="ARBA00023125"/>
    </source>
</evidence>
<feature type="domain" description="HTH lysR-type" evidence="5">
    <location>
        <begin position="2"/>
        <end position="59"/>
    </location>
</feature>
<dbReference type="GO" id="GO:0003700">
    <property type="term" value="F:DNA-binding transcription factor activity"/>
    <property type="evidence" value="ECO:0007669"/>
    <property type="project" value="InterPro"/>
</dbReference>
<dbReference type="OrthoDB" id="4131546at2"/>
<dbReference type="InterPro" id="IPR000847">
    <property type="entry name" value="LysR_HTH_N"/>
</dbReference>
<dbReference type="PANTHER" id="PTHR30346">
    <property type="entry name" value="TRANSCRIPTIONAL DUAL REGULATOR HCAR-RELATED"/>
    <property type="match status" value="1"/>
</dbReference>
<keyword evidence="3 7" id="KW-0238">DNA-binding</keyword>
<dbReference type="AlphaFoldDB" id="A0A1I0XWM7"/>
<dbReference type="Proteomes" id="UP000233565">
    <property type="component" value="Unassembled WGS sequence"/>
</dbReference>
<evidence type="ECO:0000313" key="6">
    <source>
        <dbReference type="EMBL" id="PKH42817.1"/>
    </source>
</evidence>
<dbReference type="STRING" id="748909.SAMN05192575_10360"/>
<dbReference type="InterPro" id="IPR036388">
    <property type="entry name" value="WH-like_DNA-bd_sf"/>
</dbReference>
<accession>A0A1I0XWM7</accession>